<sequence length="42" mass="4755">MNRCIACYRCVRYYKDYADGTDLGVYGAHDNVYFGRPGGRSA</sequence>
<dbReference type="InterPro" id="IPR000283">
    <property type="entry name" value="NADH_UbQ_OxRdtase_75kDa_su_CS"/>
</dbReference>
<dbReference type="PROSITE" id="PS00643">
    <property type="entry name" value="COMPLEX1_75K_3"/>
    <property type="match status" value="1"/>
</dbReference>
<dbReference type="GO" id="GO:0042773">
    <property type="term" value="P:ATP synthesis coupled electron transport"/>
    <property type="evidence" value="ECO:0007669"/>
    <property type="project" value="InterPro"/>
</dbReference>
<reference evidence="2 3" key="1">
    <citation type="submission" date="2018-06" db="EMBL/GenBank/DDBJ databases">
        <authorList>
            <consortium name="Pathogen Informatics"/>
            <person name="Doyle S."/>
        </authorList>
    </citation>
    <scope>NUCLEOTIDE SEQUENCE [LARGE SCALE GENOMIC DNA]</scope>
    <source>
        <strain evidence="2 3">NCTC7295</strain>
    </source>
</reference>
<dbReference type="GO" id="GO:0008137">
    <property type="term" value="F:NADH dehydrogenase (ubiquinone) activity"/>
    <property type="evidence" value="ECO:0007669"/>
    <property type="project" value="InterPro"/>
</dbReference>
<dbReference type="Pfam" id="PF22117">
    <property type="entry name" value="Fer4_Nqo3"/>
    <property type="match status" value="1"/>
</dbReference>
<dbReference type="AlphaFoldDB" id="A0A379RZT6"/>
<protein>
    <submittedName>
        <fullName evidence="2">NADH dehydrogenase I chain G</fullName>
        <ecNumber evidence="2">1.6.5.11</ecNumber>
        <ecNumber evidence="2">1.6.5.3</ecNumber>
    </submittedName>
</protein>
<accession>A0A379RZT6</accession>
<evidence type="ECO:0000313" key="2">
    <source>
        <dbReference type="EMBL" id="SUG14103.1"/>
    </source>
</evidence>
<dbReference type="EMBL" id="UGWZ01000001">
    <property type="protein sequence ID" value="SUG14103.1"/>
    <property type="molecule type" value="Genomic_DNA"/>
</dbReference>
<organism evidence="2 3">
    <name type="scientific">Salmonella enterica subsp. arizonae</name>
    <dbReference type="NCBI Taxonomy" id="59203"/>
    <lineage>
        <taxon>Bacteria</taxon>
        <taxon>Pseudomonadati</taxon>
        <taxon>Pseudomonadota</taxon>
        <taxon>Gammaproteobacteria</taxon>
        <taxon>Enterobacterales</taxon>
        <taxon>Enterobacteriaceae</taxon>
        <taxon>Salmonella</taxon>
    </lineage>
</organism>
<gene>
    <name evidence="2" type="primary">nuoG_2</name>
    <name evidence="2" type="ORF">NCTC7295_01716</name>
</gene>
<dbReference type="GO" id="GO:0016491">
    <property type="term" value="F:oxidoreductase activity"/>
    <property type="evidence" value="ECO:0007669"/>
    <property type="project" value="UniProtKB-KW"/>
</dbReference>
<dbReference type="GO" id="GO:0016020">
    <property type="term" value="C:membrane"/>
    <property type="evidence" value="ECO:0007669"/>
    <property type="project" value="InterPro"/>
</dbReference>
<evidence type="ECO:0000313" key="3">
    <source>
        <dbReference type="Proteomes" id="UP000254124"/>
    </source>
</evidence>
<keyword evidence="2" id="KW-0560">Oxidoreductase</keyword>
<name>A0A379RZT6_SALER</name>
<dbReference type="EC" id="1.6.5.3" evidence="2"/>
<feature type="domain" description="NADH-ubiquinone oxidoreductase ferredoxin-like" evidence="1">
    <location>
        <begin position="1"/>
        <end position="36"/>
    </location>
</feature>
<dbReference type="EC" id="1.6.5.11" evidence="2"/>
<dbReference type="SUPFAM" id="SSF54862">
    <property type="entry name" value="4Fe-4S ferredoxins"/>
    <property type="match status" value="1"/>
</dbReference>
<dbReference type="Proteomes" id="UP000254124">
    <property type="component" value="Unassembled WGS sequence"/>
</dbReference>
<proteinExistence type="predicted"/>
<dbReference type="InterPro" id="IPR054351">
    <property type="entry name" value="NADH_UbQ_OxRdtase_ferredoxin"/>
</dbReference>
<evidence type="ECO:0000259" key="1">
    <source>
        <dbReference type="Pfam" id="PF22117"/>
    </source>
</evidence>